<reference evidence="2 3" key="1">
    <citation type="submission" date="2018-08" db="EMBL/GenBank/DDBJ databases">
        <title>Salinimonas sediminis sp. nov., a piezophilic bacterium isolated from a deep-sea sediment sample from the New Britain Trench.</title>
        <authorList>
            <person name="Cao J."/>
        </authorList>
    </citation>
    <scope>NUCLEOTIDE SEQUENCE [LARGE SCALE GENOMIC DNA]</scope>
    <source>
        <strain evidence="2 3">N102</strain>
    </source>
</reference>
<organism evidence="2 3">
    <name type="scientific">Salinimonas sediminis</name>
    <dbReference type="NCBI Taxonomy" id="2303538"/>
    <lineage>
        <taxon>Bacteria</taxon>
        <taxon>Pseudomonadati</taxon>
        <taxon>Pseudomonadota</taxon>
        <taxon>Gammaproteobacteria</taxon>
        <taxon>Alteromonadales</taxon>
        <taxon>Alteromonadaceae</taxon>
        <taxon>Alteromonas/Salinimonas group</taxon>
        <taxon>Salinimonas</taxon>
    </lineage>
</organism>
<feature type="transmembrane region" description="Helical" evidence="1">
    <location>
        <begin position="16"/>
        <end position="41"/>
    </location>
</feature>
<protein>
    <submittedName>
        <fullName evidence="2">Uncharacterized protein</fullName>
    </submittedName>
</protein>
<dbReference type="EMBL" id="CP031769">
    <property type="protein sequence ID" value="AXR06024.1"/>
    <property type="molecule type" value="Genomic_DNA"/>
</dbReference>
<proteinExistence type="predicted"/>
<dbReference type="KEGG" id="salm:D0Y50_06325"/>
<keyword evidence="3" id="KW-1185">Reference proteome</keyword>
<dbReference type="Proteomes" id="UP000262073">
    <property type="component" value="Chromosome"/>
</dbReference>
<gene>
    <name evidence="2" type="ORF">D0Y50_06325</name>
</gene>
<feature type="transmembrane region" description="Helical" evidence="1">
    <location>
        <begin position="62"/>
        <end position="83"/>
    </location>
</feature>
<evidence type="ECO:0000313" key="3">
    <source>
        <dbReference type="Proteomes" id="UP000262073"/>
    </source>
</evidence>
<evidence type="ECO:0000256" key="1">
    <source>
        <dbReference type="SAM" id="Phobius"/>
    </source>
</evidence>
<sequence length="84" mass="9917">MNHIIAEMGKFLLRGLAYWLADILFWTICYWLGWFICKVITFGRYPDKRHQAHQNPPKKAGFWLALIGFFSLVFIIVILWSGLN</sequence>
<dbReference type="AlphaFoldDB" id="A0A346NKG7"/>
<evidence type="ECO:0000313" key="2">
    <source>
        <dbReference type="EMBL" id="AXR06024.1"/>
    </source>
</evidence>
<name>A0A346NKG7_9ALTE</name>
<keyword evidence="1" id="KW-0472">Membrane</keyword>
<accession>A0A346NKG7</accession>
<keyword evidence="1" id="KW-1133">Transmembrane helix</keyword>
<keyword evidence="1" id="KW-0812">Transmembrane</keyword>